<dbReference type="GO" id="GO:0050152">
    <property type="term" value="F:omega-amidase activity"/>
    <property type="evidence" value="ECO:0007669"/>
    <property type="project" value="TreeGrafter"/>
</dbReference>
<dbReference type="GO" id="GO:0006528">
    <property type="term" value="P:asparagine metabolic process"/>
    <property type="evidence" value="ECO:0007669"/>
    <property type="project" value="TreeGrafter"/>
</dbReference>
<dbReference type="PROSITE" id="PS01227">
    <property type="entry name" value="UPF0012"/>
    <property type="match status" value="1"/>
</dbReference>
<evidence type="ECO:0000259" key="3">
    <source>
        <dbReference type="PROSITE" id="PS50263"/>
    </source>
</evidence>
<dbReference type="PATRIC" id="fig|1379739.3.peg.2184"/>
<dbReference type="HOGENOM" id="CLU_030130_1_0_9"/>
<comment type="similarity">
    <text evidence="1">Belongs to the carbon-nitrogen hydrolase superfamily. NIT1/NIT2 family.</text>
</comment>
<dbReference type="PANTHER" id="PTHR23088:SF30">
    <property type="entry name" value="OMEGA-AMIDASE NIT2"/>
    <property type="match status" value="1"/>
</dbReference>
<dbReference type="AlphaFoldDB" id="A0A0D1BTP6"/>
<proteinExistence type="inferred from homology"/>
<name>A0A0D1BTP6_CLOBO</name>
<dbReference type="InterPro" id="IPR036526">
    <property type="entry name" value="C-N_Hydrolase_sf"/>
</dbReference>
<reference evidence="4 5" key="1">
    <citation type="submission" date="2014-06" db="EMBL/GenBank/DDBJ databases">
        <title>Genome characterization of distinct group I Clostridium botulinum lineages.</title>
        <authorList>
            <person name="Giordani F."/>
            <person name="Anselmo A."/>
            <person name="Fillo S."/>
            <person name="Palozzi A.M."/>
            <person name="Fortunato A."/>
            <person name="Gentile B."/>
            <person name="Ciammaruconi A."/>
            <person name="Anniballi F."/>
            <person name="De Medici D."/>
            <person name="Lista F."/>
        </authorList>
    </citation>
    <scope>NUCLEOTIDE SEQUENCE [LARGE SCALE GENOMIC DNA]</scope>
    <source>
        <strain evidence="4 5">B2 450</strain>
    </source>
</reference>
<evidence type="ECO:0000256" key="1">
    <source>
        <dbReference type="ARBA" id="ARBA00010613"/>
    </source>
</evidence>
<dbReference type="Pfam" id="PF00795">
    <property type="entry name" value="CN_hydrolase"/>
    <property type="match status" value="1"/>
</dbReference>
<organism evidence="4 5">
    <name type="scientific">Clostridium botulinum B2 450</name>
    <dbReference type="NCBI Taxonomy" id="1379739"/>
    <lineage>
        <taxon>Bacteria</taxon>
        <taxon>Bacillati</taxon>
        <taxon>Bacillota</taxon>
        <taxon>Clostridia</taxon>
        <taxon>Eubacteriales</taxon>
        <taxon>Clostridiaceae</taxon>
        <taxon>Clostridium</taxon>
    </lineage>
</organism>
<protein>
    <submittedName>
        <fullName evidence="4">Carbon-nitrogen hydrolase</fullName>
    </submittedName>
</protein>
<accession>A0A0D1BTP6</accession>
<evidence type="ECO:0000313" key="5">
    <source>
        <dbReference type="Proteomes" id="UP000032250"/>
    </source>
</evidence>
<sequence length="278" mass="31426">MNKLKIALCQMQVQKEKKKNIEKAIEMLTKAKEENCNIAILPEMFNCPYENKCFKPYGEIINEENGGETVKAIKKAANDLNLYIVAGSIPEIEGDKVYNTSMIVDNKGALITKHRKIHLFDIDVKGGVTFKESDTLTAGNKITLFDTPWGKLGVMICYDIRFPELSRIMALKGAKIIFTPAAFNMTTGPAHWDTLFKSRALDNQIYMVGVAPARNENSNYISYGNSLIASPWGNIVGRLGAEENILFSEIDLDYENKIREELPLLRHIRKDIYRLTEV</sequence>
<dbReference type="GO" id="GO:0006541">
    <property type="term" value="P:glutamine metabolic process"/>
    <property type="evidence" value="ECO:0007669"/>
    <property type="project" value="TreeGrafter"/>
</dbReference>
<dbReference type="OrthoDB" id="9811121at2"/>
<dbReference type="InterPro" id="IPR045254">
    <property type="entry name" value="Nit1/2_C-N_Hydrolase"/>
</dbReference>
<dbReference type="Proteomes" id="UP000032250">
    <property type="component" value="Unassembled WGS sequence"/>
</dbReference>
<gene>
    <name evidence="4" type="ORF">N495_09140</name>
</gene>
<dbReference type="InterPro" id="IPR003010">
    <property type="entry name" value="C-N_Hydrolase"/>
</dbReference>
<evidence type="ECO:0000313" key="4">
    <source>
        <dbReference type="EMBL" id="KIS23750.1"/>
    </source>
</evidence>
<dbReference type="RefSeq" id="WP_003485993.1">
    <property type="nucleotide sequence ID" value="NZ_JXSU01000007.1"/>
</dbReference>
<dbReference type="CDD" id="cd07572">
    <property type="entry name" value="nit"/>
    <property type="match status" value="1"/>
</dbReference>
<comment type="caution">
    <text evidence="4">The sequence shown here is derived from an EMBL/GenBank/DDBJ whole genome shotgun (WGS) entry which is preliminary data.</text>
</comment>
<dbReference type="PROSITE" id="PS50263">
    <property type="entry name" value="CN_HYDROLASE"/>
    <property type="match status" value="1"/>
</dbReference>
<dbReference type="Gene3D" id="3.60.110.10">
    <property type="entry name" value="Carbon-nitrogen hydrolase"/>
    <property type="match status" value="1"/>
</dbReference>
<keyword evidence="2 4" id="KW-0378">Hydrolase</keyword>
<dbReference type="GO" id="GO:0006107">
    <property type="term" value="P:oxaloacetate metabolic process"/>
    <property type="evidence" value="ECO:0007669"/>
    <property type="project" value="TreeGrafter"/>
</dbReference>
<feature type="domain" description="CN hydrolase" evidence="3">
    <location>
        <begin position="4"/>
        <end position="252"/>
    </location>
</feature>
<dbReference type="PANTHER" id="PTHR23088">
    <property type="entry name" value="NITRILASE-RELATED"/>
    <property type="match status" value="1"/>
</dbReference>
<dbReference type="SUPFAM" id="SSF56317">
    <property type="entry name" value="Carbon-nitrogen hydrolase"/>
    <property type="match status" value="1"/>
</dbReference>
<dbReference type="InterPro" id="IPR001110">
    <property type="entry name" value="UPF0012_CS"/>
</dbReference>
<dbReference type="EMBL" id="JXSU01000007">
    <property type="protein sequence ID" value="KIS23750.1"/>
    <property type="molecule type" value="Genomic_DNA"/>
</dbReference>
<evidence type="ECO:0000256" key="2">
    <source>
        <dbReference type="ARBA" id="ARBA00022801"/>
    </source>
</evidence>